<gene>
    <name evidence="9" type="ORF">RI845_08490</name>
</gene>
<evidence type="ECO:0000256" key="6">
    <source>
        <dbReference type="ARBA" id="ARBA00023136"/>
    </source>
</evidence>
<keyword evidence="6 8" id="KW-0472">Membrane</keyword>
<evidence type="ECO:0000256" key="1">
    <source>
        <dbReference type="ARBA" id="ARBA00004167"/>
    </source>
</evidence>
<organism evidence="9 10">
    <name type="scientific">Thalassotalea nanhaiensis</name>
    <dbReference type="NCBI Taxonomy" id="3065648"/>
    <lineage>
        <taxon>Bacteria</taxon>
        <taxon>Pseudomonadati</taxon>
        <taxon>Pseudomonadota</taxon>
        <taxon>Gammaproteobacteria</taxon>
        <taxon>Alteromonadales</taxon>
        <taxon>Colwelliaceae</taxon>
        <taxon>Thalassotalea</taxon>
    </lineage>
</organism>
<keyword evidence="3" id="KW-0488">Methylation</keyword>
<dbReference type="Pfam" id="PF07963">
    <property type="entry name" value="N_methyl"/>
    <property type="match status" value="1"/>
</dbReference>
<dbReference type="InterPro" id="IPR012902">
    <property type="entry name" value="N_methyl_site"/>
</dbReference>
<dbReference type="PANTHER" id="PTHR30093:SF34">
    <property type="entry name" value="PREPILIN PEPTIDASE-DEPENDENT PROTEIN D"/>
    <property type="match status" value="1"/>
</dbReference>
<sequence>MKQKGFTLIELMIVVAIIGILASVALPSYTVYIMKAHMAEPVTYAGNLKRPINDYYLNKLAFPVDNAQSGLPDPLKLMTNKIESVTVENGAFHILMGHDAPEPLKGKYLSFRPAVVEGSAMSPISWLCGYDEPVEGLIAQGENKTDIDQTFLSGDCRG</sequence>
<keyword evidence="10" id="KW-1185">Reference proteome</keyword>
<protein>
    <submittedName>
        <fullName evidence="9">Prepilin-type N-terminal cleavage/methylation domain-containing protein</fullName>
    </submittedName>
</protein>
<keyword evidence="5 8" id="KW-1133">Transmembrane helix</keyword>
<dbReference type="Gene3D" id="3.30.700.10">
    <property type="entry name" value="Glycoprotein, Type 4 Pilin"/>
    <property type="match status" value="1"/>
</dbReference>
<dbReference type="PRINTS" id="PR00885">
    <property type="entry name" value="BCTERIALGSPH"/>
</dbReference>
<reference evidence="10" key="1">
    <citation type="submission" date="2023-09" db="EMBL/GenBank/DDBJ databases">
        <authorList>
            <person name="Li S."/>
            <person name="Li X."/>
            <person name="Zhang C."/>
            <person name="Zhao Z."/>
        </authorList>
    </citation>
    <scope>NUCLEOTIDE SEQUENCE [LARGE SCALE GENOMIC DNA]</scope>
    <source>
        <strain evidence="10">SQ345</strain>
    </source>
</reference>
<dbReference type="InterPro" id="IPR002416">
    <property type="entry name" value="T2SS_protein-GspH"/>
</dbReference>
<evidence type="ECO:0000256" key="7">
    <source>
        <dbReference type="RuleBase" id="RU000389"/>
    </source>
</evidence>
<dbReference type="SUPFAM" id="SSF54523">
    <property type="entry name" value="Pili subunits"/>
    <property type="match status" value="1"/>
</dbReference>
<dbReference type="Pfam" id="PF00114">
    <property type="entry name" value="Pilin"/>
    <property type="match status" value="1"/>
</dbReference>
<comment type="similarity">
    <text evidence="2 7">Belongs to the N-Me-Phe pilin family.</text>
</comment>
<evidence type="ECO:0000313" key="9">
    <source>
        <dbReference type="EMBL" id="WNC70164.1"/>
    </source>
</evidence>
<dbReference type="NCBIfam" id="TIGR02532">
    <property type="entry name" value="IV_pilin_GFxxxE"/>
    <property type="match status" value="1"/>
</dbReference>
<proteinExistence type="inferred from homology"/>
<evidence type="ECO:0000256" key="3">
    <source>
        <dbReference type="ARBA" id="ARBA00022481"/>
    </source>
</evidence>
<evidence type="ECO:0000256" key="2">
    <source>
        <dbReference type="ARBA" id="ARBA00005233"/>
    </source>
</evidence>
<evidence type="ECO:0000256" key="8">
    <source>
        <dbReference type="SAM" id="Phobius"/>
    </source>
</evidence>
<keyword evidence="4 8" id="KW-0812">Transmembrane</keyword>
<evidence type="ECO:0000256" key="5">
    <source>
        <dbReference type="ARBA" id="ARBA00022989"/>
    </source>
</evidence>
<evidence type="ECO:0000256" key="4">
    <source>
        <dbReference type="ARBA" id="ARBA00022692"/>
    </source>
</evidence>
<dbReference type="PROSITE" id="PS00409">
    <property type="entry name" value="PROKAR_NTER_METHYL"/>
    <property type="match status" value="1"/>
</dbReference>
<keyword evidence="7" id="KW-0281">Fimbrium</keyword>
<name>A0ABY9TNN4_9GAMM</name>
<dbReference type="Proteomes" id="UP001248581">
    <property type="component" value="Chromosome"/>
</dbReference>
<feature type="transmembrane region" description="Helical" evidence="8">
    <location>
        <begin position="6"/>
        <end position="26"/>
    </location>
</feature>
<evidence type="ECO:0000313" key="10">
    <source>
        <dbReference type="Proteomes" id="UP001248581"/>
    </source>
</evidence>
<accession>A0ABY9TNN4</accession>
<dbReference type="InterPro" id="IPR045584">
    <property type="entry name" value="Pilin-like"/>
</dbReference>
<dbReference type="EMBL" id="CP134146">
    <property type="protein sequence ID" value="WNC70164.1"/>
    <property type="molecule type" value="Genomic_DNA"/>
</dbReference>
<dbReference type="PANTHER" id="PTHR30093">
    <property type="entry name" value="GENERAL SECRETION PATHWAY PROTEIN G"/>
    <property type="match status" value="1"/>
</dbReference>
<dbReference type="InterPro" id="IPR001082">
    <property type="entry name" value="Pilin"/>
</dbReference>
<dbReference type="RefSeq" id="WP_348389305.1">
    <property type="nucleotide sequence ID" value="NZ_CP134146.1"/>
</dbReference>
<comment type="subcellular location">
    <subcellularLocation>
        <location evidence="1">Membrane</location>
        <topology evidence="1">Single-pass membrane protein</topology>
    </subcellularLocation>
</comment>